<evidence type="ECO:0000256" key="2">
    <source>
        <dbReference type="ARBA" id="ARBA00004734"/>
    </source>
</evidence>
<dbReference type="GO" id="GO:0006189">
    <property type="term" value="P:'de novo' IMP biosynthetic process"/>
    <property type="evidence" value="ECO:0007669"/>
    <property type="project" value="UniProtKB-UniPathway"/>
</dbReference>
<comment type="caution">
    <text evidence="16">The sequence shown here is derived from an EMBL/GenBank/DDBJ whole genome shotgun (WGS) entry which is preliminary data.</text>
</comment>
<organism evidence="16 17">
    <name type="scientific">Oscillochloris trichoides DG-6</name>
    <dbReference type="NCBI Taxonomy" id="765420"/>
    <lineage>
        <taxon>Bacteria</taxon>
        <taxon>Bacillati</taxon>
        <taxon>Chloroflexota</taxon>
        <taxon>Chloroflexia</taxon>
        <taxon>Chloroflexales</taxon>
        <taxon>Chloroflexineae</taxon>
        <taxon>Oscillochloridaceae</taxon>
        <taxon>Oscillochloris</taxon>
    </lineage>
</organism>
<evidence type="ECO:0000256" key="11">
    <source>
        <dbReference type="ARBA" id="ARBA00049115"/>
    </source>
</evidence>
<dbReference type="Proteomes" id="UP000054010">
    <property type="component" value="Unassembled WGS sequence"/>
</dbReference>
<dbReference type="SUPFAM" id="SSF48557">
    <property type="entry name" value="L-aspartase-like"/>
    <property type="match status" value="1"/>
</dbReference>
<gene>
    <name evidence="16" type="ORF">OSCT_0892</name>
</gene>
<feature type="domain" description="Fumarate lyase N-terminal" evidence="14">
    <location>
        <begin position="16"/>
        <end position="313"/>
    </location>
</feature>
<evidence type="ECO:0000256" key="4">
    <source>
        <dbReference type="ARBA" id="ARBA00012339"/>
    </source>
</evidence>
<dbReference type="OrthoDB" id="9768878at2"/>
<keyword evidence="6 13" id="KW-0658">Purine biosynthesis</keyword>
<evidence type="ECO:0000256" key="8">
    <source>
        <dbReference type="ARBA" id="ARBA00024477"/>
    </source>
</evidence>
<dbReference type="NCBIfam" id="NF006764">
    <property type="entry name" value="PRK09285.1"/>
    <property type="match status" value="1"/>
</dbReference>
<dbReference type="EC" id="4.3.2.2" evidence="4 12"/>
<dbReference type="GO" id="GO:0044208">
    <property type="term" value="P:'de novo' AMP biosynthetic process"/>
    <property type="evidence" value="ECO:0007669"/>
    <property type="project" value="UniProtKB-UniPathway"/>
</dbReference>
<name>E1IC41_9CHLR</name>
<dbReference type="GO" id="GO:0070626">
    <property type="term" value="F:(S)-2-(5-amino-1-(5-phospho-D-ribosyl)imidazole-4-carboxamido) succinate lyase (fumarate-forming) activity"/>
    <property type="evidence" value="ECO:0007669"/>
    <property type="project" value="RHEA"/>
</dbReference>
<evidence type="ECO:0000256" key="6">
    <source>
        <dbReference type="ARBA" id="ARBA00022755"/>
    </source>
</evidence>
<dbReference type="InterPro" id="IPR008948">
    <property type="entry name" value="L-Aspartase-like"/>
</dbReference>
<evidence type="ECO:0000256" key="9">
    <source>
        <dbReference type="ARBA" id="ARBA00025012"/>
    </source>
</evidence>
<dbReference type="PRINTS" id="PR00149">
    <property type="entry name" value="FUMRATELYASE"/>
</dbReference>
<dbReference type="PANTHER" id="PTHR43411">
    <property type="entry name" value="ADENYLOSUCCINATE LYASE"/>
    <property type="match status" value="1"/>
</dbReference>
<dbReference type="eggNOG" id="COG0015">
    <property type="taxonomic scope" value="Bacteria"/>
</dbReference>
<dbReference type="InterPro" id="IPR013539">
    <property type="entry name" value="PurB_C"/>
</dbReference>
<dbReference type="InterPro" id="IPR020557">
    <property type="entry name" value="Fumarate_lyase_CS"/>
</dbReference>
<dbReference type="NCBIfam" id="TIGR00928">
    <property type="entry name" value="purB"/>
    <property type="match status" value="1"/>
</dbReference>
<dbReference type="InterPro" id="IPR024083">
    <property type="entry name" value="Fumarase/histidase_N"/>
</dbReference>
<comment type="similarity">
    <text evidence="3 13">Belongs to the lyase 1 family. Adenylosuccinate lyase subfamily.</text>
</comment>
<comment type="pathway">
    <text evidence="2 13">Purine metabolism; AMP biosynthesis via de novo pathway; AMP from IMP: step 2/2.</text>
</comment>
<dbReference type="PANTHER" id="PTHR43411:SF1">
    <property type="entry name" value="ADENYLOSUCCINATE LYASE"/>
    <property type="match status" value="1"/>
</dbReference>
<dbReference type="UniPathway" id="UPA00074">
    <property type="reaction ID" value="UER00132"/>
</dbReference>
<feature type="domain" description="Adenylosuccinate lyase PurB C-terminal" evidence="15">
    <location>
        <begin position="332"/>
        <end position="446"/>
    </location>
</feature>
<evidence type="ECO:0000259" key="14">
    <source>
        <dbReference type="Pfam" id="PF00206"/>
    </source>
</evidence>
<accession>E1IC41</accession>
<evidence type="ECO:0000313" key="16">
    <source>
        <dbReference type="EMBL" id="EFO81231.1"/>
    </source>
</evidence>
<dbReference type="Gene3D" id="1.20.200.10">
    <property type="entry name" value="Fumarase/aspartase (Central domain)"/>
    <property type="match status" value="1"/>
</dbReference>
<dbReference type="InterPro" id="IPR004769">
    <property type="entry name" value="Pur_lyase"/>
</dbReference>
<reference evidence="16 17" key="1">
    <citation type="journal article" date="2011" name="J. Bacteriol.">
        <title>Draft genome sequence of the anoxygenic filamentous phototrophic bacterium Oscillochloris trichoides subsp. DG-6.</title>
        <authorList>
            <person name="Kuznetsov B.B."/>
            <person name="Ivanovsky R.N."/>
            <person name="Keppen O.I."/>
            <person name="Sukhacheva M.V."/>
            <person name="Bumazhkin B.K."/>
            <person name="Patutina E.O."/>
            <person name="Beletsky A.V."/>
            <person name="Mardanov A.V."/>
            <person name="Baslerov R.V."/>
            <person name="Panteleeva A.N."/>
            <person name="Kolganova T.V."/>
            <person name="Ravin N.V."/>
            <person name="Skryabin K.G."/>
        </authorList>
    </citation>
    <scope>NUCLEOTIDE SEQUENCE [LARGE SCALE GENOMIC DNA]</scope>
    <source>
        <strain evidence="16 17">DG-6</strain>
    </source>
</reference>
<evidence type="ECO:0000256" key="12">
    <source>
        <dbReference type="NCBIfam" id="TIGR00928"/>
    </source>
</evidence>
<comment type="function">
    <text evidence="9">Catalyzes two reactions in de novo purine nucleotide biosynthesis. Catalyzes the breakdown of 5-aminoimidazole- (N-succinylocarboxamide) ribotide (SAICAR or 2-[5-amino-1-(5-phospho-beta-D-ribosyl)imidazole-4-carboxamido]succinate) to 5-aminoimidazole-4-carboxamide ribotide (AICAR or 5-amino-1-(5-phospho-beta-D-ribosyl)imidazole-4-carboxamide) and fumarate, and of adenylosuccinate (ADS or N(6)-(1,2-dicarboxyethyl)-AMP) to adenosine monophosphate (AMP) and fumarate.</text>
</comment>
<protein>
    <recommendedName>
        <fullName evidence="5 12">Adenylosuccinate lyase</fullName>
        <shortName evidence="13">ASL</shortName>
        <ecNumber evidence="4 12">4.3.2.2</ecNumber>
    </recommendedName>
    <alternativeName>
        <fullName evidence="10 13">Adenylosuccinase</fullName>
    </alternativeName>
</protein>
<dbReference type="UniPathway" id="UPA00075">
    <property type="reaction ID" value="UER00336"/>
</dbReference>
<keyword evidence="17" id="KW-1185">Reference proteome</keyword>
<comment type="catalytic activity">
    <reaction evidence="8">
        <text>(2S)-2-[5-amino-1-(5-phospho-beta-D-ribosyl)imidazole-4-carboxamido]succinate = 5-amino-1-(5-phospho-beta-D-ribosyl)imidazole-4-carboxamide + fumarate</text>
        <dbReference type="Rhea" id="RHEA:23920"/>
        <dbReference type="ChEBI" id="CHEBI:29806"/>
        <dbReference type="ChEBI" id="CHEBI:58443"/>
        <dbReference type="ChEBI" id="CHEBI:58475"/>
        <dbReference type="EC" id="4.3.2.2"/>
    </reaction>
    <physiologicalReaction direction="left-to-right" evidence="8">
        <dbReference type="Rhea" id="RHEA:23921"/>
    </physiologicalReaction>
</comment>
<dbReference type="EMBL" id="ADVR01000019">
    <property type="protein sequence ID" value="EFO81231.1"/>
    <property type="molecule type" value="Genomic_DNA"/>
</dbReference>
<dbReference type="Gene3D" id="1.10.275.10">
    <property type="entry name" value="Fumarase/aspartase (N-terminal domain)"/>
    <property type="match status" value="1"/>
</dbReference>
<evidence type="ECO:0000259" key="15">
    <source>
        <dbReference type="Pfam" id="PF08328"/>
    </source>
</evidence>
<sequence length="459" mass="50595">MYDDMARLAALSPLDGRYRNDVSGLASYFSEAALFRYRVRVEVEYLIFLARSPRVNFVPAFDVSQQASLRALYRQFTDADALAISAWDRKVNHDVKAVEYWLRERLDALQMGAWNEAIHFALTSEDVNNLAYALLVRDARDSIMLPALGQIETRLRDLAVSEAATPMLARTHGQPATPTTFGKEMNVFLSRLRRAVAAISSAPLTGKLNGATGTFAAHVAALPEVDWPKFSTAFVRSLELEPVLLTTQIEPHDTLAALCDAIKRANAILIDLSQDCWRYVSDGYLVQAPKPGEVGSSTMPHKVNPIDFENGEGNLGLAGALLEHISRKLPVSRLQRDLSDSTVLRSLGAAFGYSLIGYQRILKGLGKVGVRRDVLLADLTAHPEVLAEAVQTILRRIGYPEPYEALKRLSRGRAMTMEDLQQFVAELEVEDSVKAELLALTPEGYTGLAAQLATVLEGR</sequence>
<dbReference type="Gene3D" id="1.10.40.30">
    <property type="entry name" value="Fumarase/aspartase (C-terminal domain)"/>
    <property type="match status" value="1"/>
</dbReference>
<evidence type="ECO:0000256" key="7">
    <source>
        <dbReference type="ARBA" id="ARBA00023239"/>
    </source>
</evidence>
<evidence type="ECO:0000256" key="10">
    <source>
        <dbReference type="ARBA" id="ARBA00030717"/>
    </source>
</evidence>
<dbReference type="InterPro" id="IPR000362">
    <property type="entry name" value="Fumarate_lyase_fam"/>
</dbReference>
<dbReference type="HOGENOM" id="CLU_025566_2_0_0"/>
<dbReference type="Pfam" id="PF08328">
    <property type="entry name" value="ASL_C"/>
    <property type="match status" value="1"/>
</dbReference>
<comment type="catalytic activity">
    <reaction evidence="11">
        <text>N(6)-(1,2-dicarboxyethyl)-AMP = fumarate + AMP</text>
        <dbReference type="Rhea" id="RHEA:16853"/>
        <dbReference type="ChEBI" id="CHEBI:29806"/>
        <dbReference type="ChEBI" id="CHEBI:57567"/>
        <dbReference type="ChEBI" id="CHEBI:456215"/>
        <dbReference type="EC" id="4.3.2.2"/>
    </reaction>
    <physiologicalReaction direction="left-to-right" evidence="11">
        <dbReference type="Rhea" id="RHEA:16854"/>
    </physiologicalReaction>
</comment>
<dbReference type="PROSITE" id="PS00163">
    <property type="entry name" value="FUMARATE_LYASES"/>
    <property type="match status" value="1"/>
</dbReference>
<proteinExistence type="inferred from homology"/>
<dbReference type="InterPro" id="IPR022761">
    <property type="entry name" value="Fumarate_lyase_N"/>
</dbReference>
<dbReference type="CDD" id="cd01598">
    <property type="entry name" value="PurB"/>
    <property type="match status" value="1"/>
</dbReference>
<comment type="pathway">
    <text evidence="1 13">Purine metabolism; IMP biosynthesis via de novo pathway; 5-amino-1-(5-phospho-D-ribosyl)imidazole-4-carboxamide from 5-amino-1-(5-phospho-D-ribosyl)imidazole-4-carboxylate: step 2/2.</text>
</comment>
<evidence type="ECO:0000313" key="17">
    <source>
        <dbReference type="Proteomes" id="UP000054010"/>
    </source>
</evidence>
<dbReference type="STRING" id="765420.OSCT_0892"/>
<evidence type="ECO:0000256" key="5">
    <source>
        <dbReference type="ARBA" id="ARBA00017058"/>
    </source>
</evidence>
<dbReference type="Pfam" id="PF00206">
    <property type="entry name" value="Lyase_1"/>
    <property type="match status" value="1"/>
</dbReference>
<dbReference type="AlphaFoldDB" id="E1IC41"/>
<keyword evidence="7 13" id="KW-0456">Lyase</keyword>
<evidence type="ECO:0000256" key="1">
    <source>
        <dbReference type="ARBA" id="ARBA00004706"/>
    </source>
</evidence>
<dbReference type="InterPro" id="IPR047136">
    <property type="entry name" value="PurB_bact"/>
</dbReference>
<evidence type="ECO:0000256" key="13">
    <source>
        <dbReference type="RuleBase" id="RU361172"/>
    </source>
</evidence>
<evidence type="ECO:0000256" key="3">
    <source>
        <dbReference type="ARBA" id="ARBA00008273"/>
    </source>
</evidence>
<dbReference type="GO" id="GO:0004018">
    <property type="term" value="F:N6-(1,2-dicarboxyethyl)AMP AMP-lyase (fumarate-forming) activity"/>
    <property type="evidence" value="ECO:0007669"/>
    <property type="project" value="UniProtKB-UniRule"/>
</dbReference>